<keyword evidence="3 7" id="KW-0812">Transmembrane</keyword>
<dbReference type="Gene3D" id="2.40.30.170">
    <property type="match status" value="1"/>
</dbReference>
<dbReference type="InterPro" id="IPR050739">
    <property type="entry name" value="MFP"/>
</dbReference>
<comment type="similarity">
    <text evidence="2">Belongs to the membrane fusion protein (MFP) (TC 8.A.1) family.</text>
</comment>
<evidence type="ECO:0000256" key="4">
    <source>
        <dbReference type="ARBA" id="ARBA00022989"/>
    </source>
</evidence>
<protein>
    <submittedName>
        <fullName evidence="10">Secretion protein HlyD</fullName>
    </submittedName>
</protein>
<evidence type="ECO:0000256" key="5">
    <source>
        <dbReference type="ARBA" id="ARBA00023136"/>
    </source>
</evidence>
<comment type="subcellular location">
    <subcellularLocation>
        <location evidence="1">Membrane</location>
        <topology evidence="1">Single-pass membrane protein</topology>
    </subcellularLocation>
</comment>
<accession>G5JAL8</accession>
<feature type="coiled-coil region" evidence="6">
    <location>
        <begin position="634"/>
        <end position="744"/>
    </location>
</feature>
<name>G5JAL8_CROWT</name>
<dbReference type="PANTHER" id="PTHR30386">
    <property type="entry name" value="MEMBRANE FUSION SUBUNIT OF EMRAB-TOLC MULTIDRUG EFFLUX PUMP"/>
    <property type="match status" value="1"/>
</dbReference>
<keyword evidence="5 7" id="KW-0472">Membrane</keyword>
<dbReference type="Gene3D" id="2.40.50.100">
    <property type="match status" value="1"/>
</dbReference>
<evidence type="ECO:0000313" key="10">
    <source>
        <dbReference type="EMBL" id="EHJ10769.1"/>
    </source>
</evidence>
<proteinExistence type="inferred from homology"/>
<evidence type="ECO:0000256" key="6">
    <source>
        <dbReference type="SAM" id="Coils"/>
    </source>
</evidence>
<evidence type="ECO:0000256" key="7">
    <source>
        <dbReference type="SAM" id="Phobius"/>
    </source>
</evidence>
<comment type="caution">
    <text evidence="10">The sequence shown here is derived from an EMBL/GenBank/DDBJ whole genome shotgun (WGS) entry which is preliminary data.</text>
</comment>
<dbReference type="GO" id="GO:0043531">
    <property type="term" value="F:ADP binding"/>
    <property type="evidence" value="ECO:0007669"/>
    <property type="project" value="InterPro"/>
</dbReference>
<dbReference type="PANTHER" id="PTHR30386:SF26">
    <property type="entry name" value="TRANSPORT PROTEIN COMB"/>
    <property type="match status" value="1"/>
</dbReference>
<evidence type="ECO:0000313" key="11">
    <source>
        <dbReference type="Proteomes" id="UP000003477"/>
    </source>
</evidence>
<evidence type="ECO:0000256" key="2">
    <source>
        <dbReference type="ARBA" id="ARBA00009477"/>
    </source>
</evidence>
<feature type="domain" description="NB-ARC" evidence="8">
    <location>
        <begin position="139"/>
        <end position="232"/>
    </location>
</feature>
<evidence type="ECO:0000256" key="1">
    <source>
        <dbReference type="ARBA" id="ARBA00004167"/>
    </source>
</evidence>
<dbReference type="PATRIC" id="fig|423471.3.peg.4190"/>
<reference evidence="10 11" key="1">
    <citation type="journal article" date="2011" name="Front. Microbiol.">
        <title>Two Strains of Crocosphaera watsonii with Highly Conserved Genomes are Distinguished by Strain-Specific Features.</title>
        <authorList>
            <person name="Bench S.R."/>
            <person name="Ilikchyan I.N."/>
            <person name="Tripp H.J."/>
            <person name="Zehr J.P."/>
        </authorList>
    </citation>
    <scope>NUCLEOTIDE SEQUENCE [LARGE SCALE GENOMIC DNA]</scope>
    <source>
        <strain evidence="10 11">WH 0003</strain>
    </source>
</reference>
<keyword evidence="6" id="KW-0175">Coiled coil</keyword>
<organism evidence="10 11">
    <name type="scientific">Crocosphaera watsonii WH 0003</name>
    <dbReference type="NCBI Taxonomy" id="423471"/>
    <lineage>
        <taxon>Bacteria</taxon>
        <taxon>Bacillati</taxon>
        <taxon>Cyanobacteriota</taxon>
        <taxon>Cyanophyceae</taxon>
        <taxon>Oscillatoriophycideae</taxon>
        <taxon>Chroococcales</taxon>
        <taxon>Aphanothecaceae</taxon>
        <taxon>Crocosphaera</taxon>
    </lineage>
</organism>
<dbReference type="Proteomes" id="UP000003477">
    <property type="component" value="Unassembled WGS sequence"/>
</dbReference>
<dbReference type="SUPFAM" id="SSF52540">
    <property type="entry name" value="P-loop containing nucleoside triphosphate hydrolases"/>
    <property type="match status" value="1"/>
</dbReference>
<dbReference type="InterPro" id="IPR002182">
    <property type="entry name" value="NB-ARC"/>
</dbReference>
<dbReference type="Gene3D" id="1.10.287.470">
    <property type="entry name" value="Helix hairpin bin"/>
    <property type="match status" value="1"/>
</dbReference>
<dbReference type="RefSeq" id="WP_007312366.1">
    <property type="nucleotide sequence ID" value="NZ_AESD01000676.1"/>
</dbReference>
<feature type="transmembrane region" description="Helical" evidence="7">
    <location>
        <begin position="500"/>
        <end position="519"/>
    </location>
</feature>
<dbReference type="GO" id="GO:0016020">
    <property type="term" value="C:membrane"/>
    <property type="evidence" value="ECO:0007669"/>
    <property type="project" value="UniProtKB-SubCell"/>
</dbReference>
<sequence>MQYEDKLFNEAEQTWILDKLYSDLDSHNKVSPSSSSWNSTQKAILRALLIELSPAQIVNNFSKVAEEDIINTIWLIYEEVRKLTHHPSPDTQNLNNIIEWLDQAGYRKTEYQCHCDWNIAPDKTKFFGYIKEQEILKYWLVNVSNLVLVWGRKGYGKTSLVSKVSKENKDIFKKVIWRSLRHSNSFERLFREIISFISPQIEISSSPSPYELISAFIKALQENHSLVILDNWDAILEKEDNKLYGELIEKIGQISHSSCLVLISTEKPREFEELEEASANSLYLKGLRESAKDVFKAKGLLDEHLYDDLLSVQPDDPLTINKVTKTIKQHYNGSVEAFLQASTFIVDQSVHHDLEKQLQSLSHLEVEILRLLGTYVHLTVEEIRKQLNKKNYKSGITKSVNTLLRKALIEYIIVDNKQCLKLPTLVREEIVKKYNIKKNAIVKQAELSTPSSSSPSLPDNQNLPSPPTTICEDSYPIISQNLASFEEGEGVRPMSRWIRFAGLSIGVTTLVVFLVSYFLPYQVTVKAKATVRPTGKLKIVEAETSGRITEIRVKENQPVTKGEILAVVDDSSLKTQKEQLEKTFSSLQKKQHQINSQIEAQDNVITAKTNEMNSVTETAKAQLRQARRNHQDKTTTAQANVDEAKANLAQAQHEAKKAEAELTSAQATLQESQATLDATLTKQKRYEELPRGALPLNELEEVKMAVTQQKAAVETAKAQVERQKQSLESSHEGVKAAKERLRARIATLNPSNEEVRIAQERITQQESTIKATLANLSKEKEVLLQQQTETKKEIHNTRLELQKVQYELEKTIIKAVEDGTIFKMNLTNPDQTVQTGEQLFTIVPRNAPLEIKANVAPQDKNDLQEGATVHMRVSACPYPDYGTLKGRVNDIATDVTPSQNDQTKDKTGNFYEVTILPESLSIGKKNNKCPIVLGLEGNVDIIAKEESYLSFFLRKARLISNF</sequence>
<dbReference type="Pfam" id="PF00931">
    <property type="entry name" value="NB-ARC"/>
    <property type="match status" value="1"/>
</dbReference>
<evidence type="ECO:0000259" key="9">
    <source>
        <dbReference type="Pfam" id="PF26002"/>
    </source>
</evidence>
<dbReference type="Gene3D" id="3.40.50.300">
    <property type="entry name" value="P-loop containing nucleotide triphosphate hydrolases"/>
    <property type="match status" value="1"/>
</dbReference>
<evidence type="ECO:0000256" key="3">
    <source>
        <dbReference type="ARBA" id="ARBA00022692"/>
    </source>
</evidence>
<feature type="domain" description="AprE-like beta-barrel" evidence="9">
    <location>
        <begin position="849"/>
        <end position="942"/>
    </location>
</feature>
<dbReference type="GeneID" id="88769518"/>
<evidence type="ECO:0000259" key="8">
    <source>
        <dbReference type="Pfam" id="PF00931"/>
    </source>
</evidence>
<keyword evidence="4 7" id="KW-1133">Transmembrane helix</keyword>
<dbReference type="InterPro" id="IPR058982">
    <property type="entry name" value="Beta-barrel_AprE"/>
</dbReference>
<gene>
    <name evidence="10" type="ORF">CWATWH0003_4480</name>
</gene>
<dbReference type="Pfam" id="PF26002">
    <property type="entry name" value="Beta-barrel_AprE"/>
    <property type="match status" value="1"/>
</dbReference>
<dbReference type="EMBL" id="AESD01000676">
    <property type="protein sequence ID" value="EHJ10769.1"/>
    <property type="molecule type" value="Genomic_DNA"/>
</dbReference>
<dbReference type="InterPro" id="IPR027417">
    <property type="entry name" value="P-loop_NTPase"/>
</dbReference>
<dbReference type="AlphaFoldDB" id="G5JAL8"/>